<feature type="transmembrane region" description="Helical" evidence="8">
    <location>
        <begin position="21"/>
        <end position="42"/>
    </location>
</feature>
<dbReference type="EC" id="2.7.13.3" evidence="3"/>
<dbReference type="SUPFAM" id="SSF47384">
    <property type="entry name" value="Homodimeric domain of signal transducing histidine kinase"/>
    <property type="match status" value="1"/>
</dbReference>
<keyword evidence="11" id="KW-1185">Reference proteome</keyword>
<evidence type="ECO:0000256" key="6">
    <source>
        <dbReference type="ARBA" id="ARBA00022777"/>
    </source>
</evidence>
<dbReference type="PRINTS" id="PR00344">
    <property type="entry name" value="BCTRLSENSOR"/>
</dbReference>
<proteinExistence type="predicted"/>
<dbReference type="GO" id="GO:0004721">
    <property type="term" value="F:phosphoprotein phosphatase activity"/>
    <property type="evidence" value="ECO:0007669"/>
    <property type="project" value="TreeGrafter"/>
</dbReference>
<dbReference type="PANTHER" id="PTHR45453">
    <property type="entry name" value="PHOSPHATE REGULON SENSOR PROTEIN PHOR"/>
    <property type="match status" value="1"/>
</dbReference>
<gene>
    <name evidence="10" type="ORF">SAMN04515677_104223</name>
</gene>
<dbReference type="InterPro" id="IPR036890">
    <property type="entry name" value="HATPase_C_sf"/>
</dbReference>
<evidence type="ECO:0000259" key="9">
    <source>
        <dbReference type="PROSITE" id="PS50109"/>
    </source>
</evidence>
<evidence type="ECO:0000256" key="2">
    <source>
        <dbReference type="ARBA" id="ARBA00004370"/>
    </source>
</evidence>
<dbReference type="FunFam" id="3.30.565.10:FF:000006">
    <property type="entry name" value="Sensor histidine kinase WalK"/>
    <property type="match status" value="1"/>
</dbReference>
<evidence type="ECO:0000313" key="11">
    <source>
        <dbReference type="Proteomes" id="UP000199068"/>
    </source>
</evidence>
<accession>A0A1G9P5H8</accession>
<dbReference type="Pfam" id="PF00512">
    <property type="entry name" value="HisKA"/>
    <property type="match status" value="1"/>
</dbReference>
<comment type="catalytic activity">
    <reaction evidence="1">
        <text>ATP + protein L-histidine = ADP + protein N-phospho-L-histidine.</text>
        <dbReference type="EC" id="2.7.13.3"/>
    </reaction>
</comment>
<dbReference type="STRING" id="1121325.SAMN04515677_104223"/>
<dbReference type="InterPro" id="IPR050351">
    <property type="entry name" value="BphY/WalK/GraS-like"/>
</dbReference>
<feature type="domain" description="Histidine kinase" evidence="9">
    <location>
        <begin position="153"/>
        <end position="365"/>
    </location>
</feature>
<keyword evidence="8" id="KW-1133">Transmembrane helix</keyword>
<keyword evidence="5" id="KW-0808">Transferase</keyword>
<keyword evidence="8" id="KW-0812">Transmembrane</keyword>
<keyword evidence="8" id="KW-0472">Membrane</keyword>
<keyword evidence="6 10" id="KW-0418">Kinase</keyword>
<comment type="subcellular location">
    <subcellularLocation>
        <location evidence="2">Membrane</location>
    </subcellularLocation>
</comment>
<dbReference type="Pfam" id="PF02518">
    <property type="entry name" value="HATPase_c"/>
    <property type="match status" value="1"/>
</dbReference>
<dbReference type="GO" id="GO:0005886">
    <property type="term" value="C:plasma membrane"/>
    <property type="evidence" value="ECO:0007669"/>
    <property type="project" value="TreeGrafter"/>
</dbReference>
<dbReference type="GO" id="GO:0000155">
    <property type="term" value="F:phosphorelay sensor kinase activity"/>
    <property type="evidence" value="ECO:0007669"/>
    <property type="project" value="InterPro"/>
</dbReference>
<keyword evidence="7" id="KW-0902">Two-component regulatory system</keyword>
<dbReference type="CDD" id="cd00075">
    <property type="entry name" value="HATPase"/>
    <property type="match status" value="1"/>
</dbReference>
<dbReference type="InterPro" id="IPR036097">
    <property type="entry name" value="HisK_dim/P_sf"/>
</dbReference>
<evidence type="ECO:0000313" key="10">
    <source>
        <dbReference type="EMBL" id="SDL94046.1"/>
    </source>
</evidence>
<evidence type="ECO:0000256" key="4">
    <source>
        <dbReference type="ARBA" id="ARBA00022553"/>
    </source>
</evidence>
<dbReference type="InterPro" id="IPR004358">
    <property type="entry name" value="Sig_transdc_His_kin-like_C"/>
</dbReference>
<dbReference type="InterPro" id="IPR003594">
    <property type="entry name" value="HATPase_dom"/>
</dbReference>
<dbReference type="InterPro" id="IPR005467">
    <property type="entry name" value="His_kinase_dom"/>
</dbReference>
<evidence type="ECO:0000256" key="8">
    <source>
        <dbReference type="SAM" id="Phobius"/>
    </source>
</evidence>
<evidence type="ECO:0000256" key="5">
    <source>
        <dbReference type="ARBA" id="ARBA00022679"/>
    </source>
</evidence>
<evidence type="ECO:0000256" key="7">
    <source>
        <dbReference type="ARBA" id="ARBA00023012"/>
    </source>
</evidence>
<feature type="transmembrane region" description="Helical" evidence="8">
    <location>
        <begin position="62"/>
        <end position="82"/>
    </location>
</feature>
<dbReference type="SUPFAM" id="SSF55874">
    <property type="entry name" value="ATPase domain of HSP90 chaperone/DNA topoisomerase II/histidine kinase"/>
    <property type="match status" value="1"/>
</dbReference>
<dbReference type="GO" id="GO:0016036">
    <property type="term" value="P:cellular response to phosphate starvation"/>
    <property type="evidence" value="ECO:0007669"/>
    <property type="project" value="TreeGrafter"/>
</dbReference>
<dbReference type="Gene3D" id="1.10.287.130">
    <property type="match status" value="1"/>
</dbReference>
<protein>
    <recommendedName>
        <fullName evidence="3">histidine kinase</fullName>
        <ecNumber evidence="3">2.7.13.3</ecNumber>
    </recommendedName>
</protein>
<reference evidence="10 11" key="1">
    <citation type="submission" date="2016-10" db="EMBL/GenBank/DDBJ databases">
        <authorList>
            <person name="de Groot N.N."/>
        </authorList>
    </citation>
    <scope>NUCLEOTIDE SEQUENCE [LARGE SCALE GENOMIC DNA]</scope>
    <source>
        <strain evidence="10 11">DSM 797</strain>
    </source>
</reference>
<dbReference type="PANTHER" id="PTHR45453:SF1">
    <property type="entry name" value="PHOSPHATE REGULON SENSOR PROTEIN PHOR"/>
    <property type="match status" value="1"/>
</dbReference>
<dbReference type="SMART" id="SM00387">
    <property type="entry name" value="HATPase_c"/>
    <property type="match status" value="1"/>
</dbReference>
<dbReference type="EMBL" id="FNGW01000004">
    <property type="protein sequence ID" value="SDL94046.1"/>
    <property type="molecule type" value="Genomic_DNA"/>
</dbReference>
<evidence type="ECO:0000256" key="3">
    <source>
        <dbReference type="ARBA" id="ARBA00012438"/>
    </source>
</evidence>
<dbReference type="AlphaFoldDB" id="A0A1G9P5H8"/>
<dbReference type="CDD" id="cd00082">
    <property type="entry name" value="HisKA"/>
    <property type="match status" value="1"/>
</dbReference>
<dbReference type="Gene3D" id="3.30.565.10">
    <property type="entry name" value="Histidine kinase-like ATPase, C-terminal domain"/>
    <property type="match status" value="1"/>
</dbReference>
<sequence length="365" mass="42687">MEWGICGLVIKMKNAKDIKHNYYITFSVIYFLLSISCLLLINHQTNNIVNKYPGATNDIMKIKFLSLIFISFIFFISLYFVYKVRKDIVNFSENIIYNIDQFISGNKNMKFDLNKDDLLSKVQNKLKYMIEVMEDKNEKYLQEKESIKTLISDISHQIKTPIANISMYNETLICREIDKENQILFLKNMQLQVNKLEWLVKSLIKMSRLENGIINLNMIKSRITDTILNALSSIHLKAEEKNISIELDIDEKLELYHDKKWTTEAFFNIIENAVKYTDKGGHINISMVKMDFFTRVTISDNGIGINENEINHIFKRFYRSPEVNAIEGIGIGLYLVREIINKQGGYIKVESQMDIGTKFNIYLKN</sequence>
<name>A0A1G9P5H8_9FIRM</name>
<organism evidence="10 11">
    <name type="scientific">Romboutsia lituseburensis DSM 797</name>
    <dbReference type="NCBI Taxonomy" id="1121325"/>
    <lineage>
        <taxon>Bacteria</taxon>
        <taxon>Bacillati</taxon>
        <taxon>Bacillota</taxon>
        <taxon>Clostridia</taxon>
        <taxon>Peptostreptococcales</taxon>
        <taxon>Peptostreptococcaceae</taxon>
        <taxon>Romboutsia</taxon>
    </lineage>
</organism>
<dbReference type="PROSITE" id="PS50109">
    <property type="entry name" value="HIS_KIN"/>
    <property type="match status" value="1"/>
</dbReference>
<dbReference type="InterPro" id="IPR003661">
    <property type="entry name" value="HisK_dim/P_dom"/>
</dbReference>
<keyword evidence="4" id="KW-0597">Phosphoprotein</keyword>
<dbReference type="SMART" id="SM00388">
    <property type="entry name" value="HisKA"/>
    <property type="match status" value="1"/>
</dbReference>
<dbReference type="Proteomes" id="UP000199068">
    <property type="component" value="Unassembled WGS sequence"/>
</dbReference>
<evidence type="ECO:0000256" key="1">
    <source>
        <dbReference type="ARBA" id="ARBA00000085"/>
    </source>
</evidence>